<dbReference type="InParanoid" id="A0A5C3NR12"/>
<dbReference type="Proteomes" id="UP000308197">
    <property type="component" value="Unassembled WGS sequence"/>
</dbReference>
<keyword evidence="2" id="KW-0560">Oxidoreductase</keyword>
<dbReference type="InterPro" id="IPR008922">
    <property type="entry name" value="Di-copper_centre_dom_sf"/>
</dbReference>
<dbReference type="PRINTS" id="PR00092">
    <property type="entry name" value="TYROSINASE"/>
</dbReference>
<gene>
    <name evidence="6" type="ORF">K466DRAFT_504950</name>
</gene>
<protein>
    <submittedName>
        <fullName evidence="6">Tyrosinase central domain protein</fullName>
    </submittedName>
</protein>
<evidence type="ECO:0000256" key="2">
    <source>
        <dbReference type="ARBA" id="ARBA00023002"/>
    </source>
</evidence>
<dbReference type="InterPro" id="IPR050316">
    <property type="entry name" value="Tyrosinase/Hemocyanin"/>
</dbReference>
<evidence type="ECO:0000313" key="6">
    <source>
        <dbReference type="EMBL" id="TFK79814.1"/>
    </source>
</evidence>
<name>A0A5C3NR12_9APHY</name>
<evidence type="ECO:0000313" key="7">
    <source>
        <dbReference type="Proteomes" id="UP000308197"/>
    </source>
</evidence>
<dbReference type="Pfam" id="PF00264">
    <property type="entry name" value="Tyrosinase"/>
    <property type="match status" value="1"/>
</dbReference>
<dbReference type="EMBL" id="ML211924">
    <property type="protein sequence ID" value="TFK79814.1"/>
    <property type="molecule type" value="Genomic_DNA"/>
</dbReference>
<feature type="domain" description="Tyrosinase copper-binding" evidence="4">
    <location>
        <begin position="97"/>
        <end position="114"/>
    </location>
</feature>
<keyword evidence="7" id="KW-1185">Reference proteome</keyword>
<dbReference type="PANTHER" id="PTHR11474">
    <property type="entry name" value="TYROSINASE FAMILY MEMBER"/>
    <property type="match status" value="1"/>
</dbReference>
<dbReference type="STRING" id="1314778.A0A5C3NR12"/>
<evidence type="ECO:0000256" key="1">
    <source>
        <dbReference type="ARBA" id="ARBA00022723"/>
    </source>
</evidence>
<evidence type="ECO:0000259" key="4">
    <source>
        <dbReference type="PROSITE" id="PS00497"/>
    </source>
</evidence>
<evidence type="ECO:0000256" key="3">
    <source>
        <dbReference type="SAM" id="MobiDB-lite"/>
    </source>
</evidence>
<dbReference type="AlphaFoldDB" id="A0A5C3NR12"/>
<reference evidence="6 7" key="1">
    <citation type="journal article" date="2019" name="Nat. Ecol. Evol.">
        <title>Megaphylogeny resolves global patterns of mushroom evolution.</title>
        <authorList>
            <person name="Varga T."/>
            <person name="Krizsan K."/>
            <person name="Foldi C."/>
            <person name="Dima B."/>
            <person name="Sanchez-Garcia M."/>
            <person name="Sanchez-Ramirez S."/>
            <person name="Szollosi G.J."/>
            <person name="Szarkandi J.G."/>
            <person name="Papp V."/>
            <person name="Albert L."/>
            <person name="Andreopoulos W."/>
            <person name="Angelini C."/>
            <person name="Antonin V."/>
            <person name="Barry K.W."/>
            <person name="Bougher N.L."/>
            <person name="Buchanan P."/>
            <person name="Buyck B."/>
            <person name="Bense V."/>
            <person name="Catcheside P."/>
            <person name="Chovatia M."/>
            <person name="Cooper J."/>
            <person name="Damon W."/>
            <person name="Desjardin D."/>
            <person name="Finy P."/>
            <person name="Geml J."/>
            <person name="Haridas S."/>
            <person name="Hughes K."/>
            <person name="Justo A."/>
            <person name="Karasinski D."/>
            <person name="Kautmanova I."/>
            <person name="Kiss B."/>
            <person name="Kocsube S."/>
            <person name="Kotiranta H."/>
            <person name="LaButti K.M."/>
            <person name="Lechner B.E."/>
            <person name="Liimatainen K."/>
            <person name="Lipzen A."/>
            <person name="Lukacs Z."/>
            <person name="Mihaltcheva S."/>
            <person name="Morgado L.N."/>
            <person name="Niskanen T."/>
            <person name="Noordeloos M.E."/>
            <person name="Ohm R.A."/>
            <person name="Ortiz-Santana B."/>
            <person name="Ovrebo C."/>
            <person name="Racz N."/>
            <person name="Riley R."/>
            <person name="Savchenko A."/>
            <person name="Shiryaev A."/>
            <person name="Soop K."/>
            <person name="Spirin V."/>
            <person name="Szebenyi C."/>
            <person name="Tomsovsky M."/>
            <person name="Tulloss R.E."/>
            <person name="Uehling J."/>
            <person name="Grigoriev I.V."/>
            <person name="Vagvolgyi C."/>
            <person name="Papp T."/>
            <person name="Martin F.M."/>
            <person name="Miettinen O."/>
            <person name="Hibbett D.S."/>
            <person name="Nagy L.G."/>
        </authorList>
    </citation>
    <scope>NUCLEOTIDE SEQUENCE [LARGE SCALE GENOMIC DNA]</scope>
    <source>
        <strain evidence="6 7">HHB13444</strain>
    </source>
</reference>
<accession>A0A5C3NR12</accession>
<dbReference type="GO" id="GO:0016491">
    <property type="term" value="F:oxidoreductase activity"/>
    <property type="evidence" value="ECO:0007669"/>
    <property type="project" value="UniProtKB-KW"/>
</dbReference>
<dbReference type="InterPro" id="IPR002227">
    <property type="entry name" value="Tyrosinase_Cu-bd"/>
</dbReference>
<dbReference type="GO" id="GO:0046872">
    <property type="term" value="F:metal ion binding"/>
    <property type="evidence" value="ECO:0007669"/>
    <property type="project" value="UniProtKB-KW"/>
</dbReference>
<sequence>MGASIHRDTDHDGHGHDHDGQDHDHDGHDHECTRRSATVRREWCVGAMPKHERREYIAAVHCLKRKPSKFEPGVVPAAKSLYDDFVAVHINNTLSVHTSGIFLVWHREFVHLYEHALRTECDYHGSQPYWDWPRWAHDLAGSPLFDGSDTSLSGDGAYNASQGPYEIKPGVTLPRGTGGGCVLGGPFVNHTVNFGPFDTALAFDLEMPPNWQADTSRCLVRDLNTHISSRFGNQQVVDRLLNGCNIEEFQSNLTSFPTTLEGFGPHGGGHLSLGNTMADFFASPADPAFYLHHAQVDRMYTIWQQIDPEQRRYALNGTLTFGYKNVTPEATVDTILDWGVLGKPRRIGEIMNPMGGDYCYRYE</sequence>
<dbReference type="PROSITE" id="PS00498">
    <property type="entry name" value="TYROSINASE_2"/>
    <property type="match status" value="1"/>
</dbReference>
<keyword evidence="1" id="KW-0479">Metal-binding</keyword>
<feature type="region of interest" description="Disordered" evidence="3">
    <location>
        <begin position="1"/>
        <end position="32"/>
    </location>
</feature>
<dbReference type="PROSITE" id="PS00497">
    <property type="entry name" value="TYROSINASE_1"/>
    <property type="match status" value="1"/>
</dbReference>
<evidence type="ECO:0000259" key="5">
    <source>
        <dbReference type="PROSITE" id="PS00498"/>
    </source>
</evidence>
<proteinExistence type="predicted"/>
<feature type="domain" description="Tyrosinase copper-binding" evidence="5">
    <location>
        <begin position="286"/>
        <end position="297"/>
    </location>
</feature>
<dbReference type="SUPFAM" id="SSF48056">
    <property type="entry name" value="Di-copper centre-containing domain"/>
    <property type="match status" value="1"/>
</dbReference>
<dbReference type="Gene3D" id="1.10.1280.10">
    <property type="entry name" value="Di-copper center containing domain from catechol oxidase"/>
    <property type="match status" value="1"/>
</dbReference>
<organism evidence="6 7">
    <name type="scientific">Polyporus arcularius HHB13444</name>
    <dbReference type="NCBI Taxonomy" id="1314778"/>
    <lineage>
        <taxon>Eukaryota</taxon>
        <taxon>Fungi</taxon>
        <taxon>Dikarya</taxon>
        <taxon>Basidiomycota</taxon>
        <taxon>Agaricomycotina</taxon>
        <taxon>Agaricomycetes</taxon>
        <taxon>Polyporales</taxon>
        <taxon>Polyporaceae</taxon>
        <taxon>Polyporus</taxon>
    </lineage>
</organism>
<dbReference type="PANTHER" id="PTHR11474:SF125">
    <property type="entry name" value="N-ACETYL-6-HYDROXYTRYPTOPHAN OXIDASE IVOB-RELATED"/>
    <property type="match status" value="1"/>
</dbReference>